<dbReference type="GO" id="GO:0003677">
    <property type="term" value="F:DNA binding"/>
    <property type="evidence" value="ECO:0007669"/>
    <property type="project" value="InterPro"/>
</dbReference>
<dbReference type="InterPro" id="IPR029063">
    <property type="entry name" value="SAM-dependent_MTases_sf"/>
</dbReference>
<keyword evidence="5" id="KW-0949">S-adenosyl-L-methionine</keyword>
<sequence length="535" mass="59617">MAKKNGNGANESLEKKLWTTADKLRKNIDAAEYKHIVLGLIFLKYISDAFEEHYAKLVAGEGEYAGADPEDKDEYGAENVFFVPEKARWAYIQSQAKMPNIGKLIDDAMDLIEADNTTLKGILPKTFGRSNLDPQTLGGLIDTIGTIALGDEKAKSQDVLGRVYEYFLGQFALAEGQKGGQFYTPESIVKLLVEMLEPYKGRVYDPCCGSGGMFVQSEKFIESHQGRLDDISVYGQESNQTTYRLCRMNLAIRGIDGSNIKWNTEGSFLNNAHKDLKADYIIANPPFNVSDWSGELLRDDARWQFGVPPTGNANFAWVQHFLYHLKPDGGHAGFVLANGSLSSNTGGEGAIRQKLVENDLVECIVMLPKALFFNTGIPACLWFLRRGKKQRNGETLFIDASELGYMINRKNRVLAPEDVSKVADTYHNWLNQEGKGKKEKVKGEDDANLLPSTSNLLPYSDVKGFCKSATIEDIQKYKFILTPGRYVGIPDEEDDGIPFQEKVDTLTSKLRAQMDEAQVLDKEISEQLAKIGIKL</sequence>
<reference evidence="10 11" key="1">
    <citation type="journal article" date="2014" name="Genome Announc.">
        <title>Draft Genome Sequence of Cytophaga fermentans JCM 21142T, a Facultative Anaerobe Isolated from Marine Mud.</title>
        <authorList>
            <person name="Starns D."/>
            <person name="Oshima K."/>
            <person name="Suda W."/>
            <person name="Iino T."/>
            <person name="Yuki M."/>
            <person name="Inoue J."/>
            <person name="Kitamura K."/>
            <person name="Iida T."/>
            <person name="Darby A."/>
            <person name="Hattori M."/>
            <person name="Ohkuma M."/>
        </authorList>
    </citation>
    <scope>NUCLEOTIDE SEQUENCE [LARGE SCALE GENOMIC DNA]</scope>
    <source>
        <strain evidence="10 11">JCM 21142</strain>
    </source>
</reference>
<dbReference type="Gene3D" id="1.20.1260.30">
    <property type="match status" value="1"/>
</dbReference>
<keyword evidence="6" id="KW-0680">Restriction system</keyword>
<dbReference type="InterPro" id="IPR022749">
    <property type="entry name" value="D12N6_MeTrfase_N"/>
</dbReference>
<dbReference type="InterPro" id="IPR002052">
    <property type="entry name" value="DNA_methylase_N6_adenine_CS"/>
</dbReference>
<dbReference type="AlphaFoldDB" id="W7YMK4"/>
<comment type="similarity">
    <text evidence="1">Belongs to the N(4)/N(6)-methyltransferase family.</text>
</comment>
<comment type="catalytic activity">
    <reaction evidence="7">
        <text>a 2'-deoxyadenosine in DNA + S-adenosyl-L-methionine = an N(6)-methyl-2'-deoxyadenosine in DNA + S-adenosyl-L-homocysteine + H(+)</text>
        <dbReference type="Rhea" id="RHEA:15197"/>
        <dbReference type="Rhea" id="RHEA-COMP:12418"/>
        <dbReference type="Rhea" id="RHEA-COMP:12419"/>
        <dbReference type="ChEBI" id="CHEBI:15378"/>
        <dbReference type="ChEBI" id="CHEBI:57856"/>
        <dbReference type="ChEBI" id="CHEBI:59789"/>
        <dbReference type="ChEBI" id="CHEBI:90615"/>
        <dbReference type="ChEBI" id="CHEBI:90616"/>
        <dbReference type="EC" id="2.1.1.72"/>
    </reaction>
</comment>
<comment type="caution">
    <text evidence="10">The sequence shown here is derived from an EMBL/GenBank/DDBJ whole genome shotgun (WGS) entry which is preliminary data.</text>
</comment>
<dbReference type="Pfam" id="PF12161">
    <property type="entry name" value="HsdM_N"/>
    <property type="match status" value="1"/>
</dbReference>
<evidence type="ECO:0000256" key="5">
    <source>
        <dbReference type="ARBA" id="ARBA00022691"/>
    </source>
</evidence>
<accession>W7YMK4</accession>
<name>W7YMK4_9BACT</name>
<dbReference type="GO" id="GO:0008170">
    <property type="term" value="F:N-methyltransferase activity"/>
    <property type="evidence" value="ECO:0007669"/>
    <property type="project" value="InterPro"/>
</dbReference>
<dbReference type="InterPro" id="IPR003356">
    <property type="entry name" value="DNA_methylase_A-5"/>
</dbReference>
<dbReference type="Proteomes" id="UP000019402">
    <property type="component" value="Unassembled WGS sequence"/>
</dbReference>
<feature type="domain" description="N6 adenine-specific DNA methyltransferase N-terminal" evidence="9">
    <location>
        <begin position="13"/>
        <end position="144"/>
    </location>
</feature>
<keyword evidence="11" id="KW-1185">Reference proteome</keyword>
<dbReference type="PROSITE" id="PS00092">
    <property type="entry name" value="N6_MTASE"/>
    <property type="match status" value="1"/>
</dbReference>
<evidence type="ECO:0000256" key="4">
    <source>
        <dbReference type="ARBA" id="ARBA00022679"/>
    </source>
</evidence>
<dbReference type="PANTHER" id="PTHR42998:SF1">
    <property type="entry name" value="TYPE I RESTRICTION ENZYME HINDI METHYLASE SUBUNIT"/>
    <property type="match status" value="1"/>
</dbReference>
<evidence type="ECO:0000313" key="11">
    <source>
        <dbReference type="Proteomes" id="UP000019402"/>
    </source>
</evidence>
<evidence type="ECO:0000259" key="8">
    <source>
        <dbReference type="Pfam" id="PF02384"/>
    </source>
</evidence>
<dbReference type="GO" id="GO:0009307">
    <property type="term" value="P:DNA restriction-modification system"/>
    <property type="evidence" value="ECO:0007669"/>
    <property type="project" value="UniProtKB-KW"/>
</dbReference>
<dbReference type="SUPFAM" id="SSF53335">
    <property type="entry name" value="S-adenosyl-L-methionine-dependent methyltransferases"/>
    <property type="match status" value="1"/>
</dbReference>
<dbReference type="EC" id="2.1.1.72" evidence="2"/>
<dbReference type="GO" id="GO:0032259">
    <property type="term" value="P:methylation"/>
    <property type="evidence" value="ECO:0007669"/>
    <property type="project" value="UniProtKB-KW"/>
</dbReference>
<evidence type="ECO:0000259" key="9">
    <source>
        <dbReference type="Pfam" id="PF12161"/>
    </source>
</evidence>
<dbReference type="Gene3D" id="3.40.50.150">
    <property type="entry name" value="Vaccinia Virus protein VP39"/>
    <property type="match status" value="1"/>
</dbReference>
<proteinExistence type="inferred from homology"/>
<organism evidence="10 11">
    <name type="scientific">Saccharicrinis fermentans DSM 9555 = JCM 21142</name>
    <dbReference type="NCBI Taxonomy" id="869213"/>
    <lineage>
        <taxon>Bacteria</taxon>
        <taxon>Pseudomonadati</taxon>
        <taxon>Bacteroidota</taxon>
        <taxon>Bacteroidia</taxon>
        <taxon>Marinilabiliales</taxon>
        <taxon>Marinilabiliaceae</taxon>
        <taxon>Saccharicrinis</taxon>
    </lineage>
</organism>
<dbReference type="PRINTS" id="PR00507">
    <property type="entry name" value="N12N6MTFRASE"/>
</dbReference>
<dbReference type="GO" id="GO:0009007">
    <property type="term" value="F:site-specific DNA-methyltransferase (adenine-specific) activity"/>
    <property type="evidence" value="ECO:0007669"/>
    <property type="project" value="UniProtKB-EC"/>
</dbReference>
<dbReference type="Pfam" id="PF02384">
    <property type="entry name" value="N6_Mtase"/>
    <property type="match status" value="1"/>
</dbReference>
<gene>
    <name evidence="10" type="ORF">JCM21142_52292</name>
</gene>
<dbReference type="PANTHER" id="PTHR42998">
    <property type="entry name" value="TYPE I RESTRICTION ENZYME HINDVIIP M PROTEIN-RELATED"/>
    <property type="match status" value="1"/>
</dbReference>
<dbReference type="RefSeq" id="WP_027471490.1">
    <property type="nucleotide sequence ID" value="NZ_BAMD01000027.1"/>
</dbReference>
<dbReference type="InterPro" id="IPR052916">
    <property type="entry name" value="Type-I_RE_MTase_Subunit"/>
</dbReference>
<protein>
    <recommendedName>
        <fullName evidence="2">site-specific DNA-methyltransferase (adenine-specific)</fullName>
        <ecNumber evidence="2">2.1.1.72</ecNumber>
    </recommendedName>
</protein>
<feature type="domain" description="DNA methylase adenine-specific" evidence="8">
    <location>
        <begin position="156"/>
        <end position="494"/>
    </location>
</feature>
<evidence type="ECO:0000313" key="10">
    <source>
        <dbReference type="EMBL" id="GAF03614.1"/>
    </source>
</evidence>
<keyword evidence="3" id="KW-0489">Methyltransferase</keyword>
<dbReference type="InterPro" id="IPR038333">
    <property type="entry name" value="T1MK-like_N_sf"/>
</dbReference>
<dbReference type="STRING" id="869213.GCA_000517085_01740"/>
<keyword evidence="4" id="KW-0808">Transferase</keyword>
<evidence type="ECO:0000256" key="1">
    <source>
        <dbReference type="ARBA" id="ARBA00006594"/>
    </source>
</evidence>
<evidence type="ECO:0000256" key="6">
    <source>
        <dbReference type="ARBA" id="ARBA00022747"/>
    </source>
</evidence>
<dbReference type="OrthoDB" id="9814572at2"/>
<dbReference type="REBASE" id="84611">
    <property type="entry name" value="M.Cfe21142ORF52292P"/>
</dbReference>
<evidence type="ECO:0000256" key="3">
    <source>
        <dbReference type="ARBA" id="ARBA00022603"/>
    </source>
</evidence>
<dbReference type="EMBL" id="BAMD01000027">
    <property type="protein sequence ID" value="GAF03614.1"/>
    <property type="molecule type" value="Genomic_DNA"/>
</dbReference>
<dbReference type="eggNOG" id="COG0286">
    <property type="taxonomic scope" value="Bacteria"/>
</dbReference>
<evidence type="ECO:0000256" key="7">
    <source>
        <dbReference type="ARBA" id="ARBA00047942"/>
    </source>
</evidence>
<evidence type="ECO:0000256" key="2">
    <source>
        <dbReference type="ARBA" id="ARBA00011900"/>
    </source>
</evidence>